<reference evidence="1 2" key="1">
    <citation type="submission" date="2019-04" db="EMBL/GenBank/DDBJ databases">
        <title>An improved genome assembly and genetic linkage map for asparagus bean, Vigna unguiculata ssp. sesquipedialis.</title>
        <authorList>
            <person name="Xia Q."/>
            <person name="Zhang R."/>
            <person name="Dong Y."/>
        </authorList>
    </citation>
    <scope>NUCLEOTIDE SEQUENCE [LARGE SCALE GENOMIC DNA]</scope>
    <source>
        <tissue evidence="1">Leaf</tissue>
    </source>
</reference>
<evidence type="ECO:0000313" key="2">
    <source>
        <dbReference type="Proteomes" id="UP000501690"/>
    </source>
</evidence>
<protein>
    <submittedName>
        <fullName evidence="1">Uncharacterized protein</fullName>
    </submittedName>
</protein>
<keyword evidence="2" id="KW-1185">Reference proteome</keyword>
<dbReference type="EMBL" id="CP039350">
    <property type="protein sequence ID" value="QCD97385.1"/>
    <property type="molecule type" value="Genomic_DNA"/>
</dbReference>
<organism evidence="1 2">
    <name type="scientific">Vigna unguiculata</name>
    <name type="common">Cowpea</name>
    <dbReference type="NCBI Taxonomy" id="3917"/>
    <lineage>
        <taxon>Eukaryota</taxon>
        <taxon>Viridiplantae</taxon>
        <taxon>Streptophyta</taxon>
        <taxon>Embryophyta</taxon>
        <taxon>Tracheophyta</taxon>
        <taxon>Spermatophyta</taxon>
        <taxon>Magnoliopsida</taxon>
        <taxon>eudicotyledons</taxon>
        <taxon>Gunneridae</taxon>
        <taxon>Pentapetalae</taxon>
        <taxon>rosids</taxon>
        <taxon>fabids</taxon>
        <taxon>Fabales</taxon>
        <taxon>Fabaceae</taxon>
        <taxon>Papilionoideae</taxon>
        <taxon>50 kb inversion clade</taxon>
        <taxon>NPAAA clade</taxon>
        <taxon>indigoferoid/millettioid clade</taxon>
        <taxon>Phaseoleae</taxon>
        <taxon>Vigna</taxon>
    </lineage>
</organism>
<proteinExistence type="predicted"/>
<dbReference type="AlphaFoldDB" id="A0A4D6M800"/>
<sequence length="95" mass="10306">MRTRRQAVLGAKLDCEEDSTQLWMEPGGFGSLVECAKSWLVQMSSGRLPSSVLFDKFGSLGINIICSSYWGTLLDVMNCGRDKFIPVCGLLGGGL</sequence>
<accession>A0A4D6M800</accession>
<gene>
    <name evidence="1" type="ORF">DEO72_LG6g2095</name>
</gene>
<dbReference type="Proteomes" id="UP000501690">
    <property type="component" value="Linkage Group LG6"/>
</dbReference>
<evidence type="ECO:0000313" key="1">
    <source>
        <dbReference type="EMBL" id="QCD97385.1"/>
    </source>
</evidence>
<name>A0A4D6M800_VIGUN</name>